<evidence type="ECO:0000313" key="5">
    <source>
        <dbReference type="EMBL" id="REE94334.1"/>
    </source>
</evidence>
<proteinExistence type="inferred from homology"/>
<dbReference type="PANTHER" id="PTHR46317">
    <property type="entry name" value="HYDROLASE OF PHP SUPERFAMILY-RELATED PROTEIN"/>
    <property type="match status" value="1"/>
</dbReference>
<protein>
    <submittedName>
        <fullName evidence="5">TatD DNase family protein</fullName>
    </submittedName>
</protein>
<dbReference type="EMBL" id="QTTN01000001">
    <property type="protein sequence ID" value="REE94334.1"/>
    <property type="molecule type" value="Genomic_DNA"/>
</dbReference>
<dbReference type="PIRSF" id="PIRSF005902">
    <property type="entry name" value="DNase_TatD"/>
    <property type="match status" value="1"/>
</dbReference>
<dbReference type="OrthoDB" id="9775608at2"/>
<sequence>MSWIDAHIHLDLYEEQDGRGLLQEAFERDQVDAVVAVSMHLKSCEHNRLLAQQFEDRIMPAYGFHPEQPLPSDSELDALFDWIEEKHRQGEKFAIGEVGLPYYTRTEAQEKGEHFDETPYLALLERFAQLAAKLDRPIVLHAVYEDADKACELLERYNVKRAHFHWFKGGSATIERMIANGYYISITPDVAYEQEIQQLVSSYPVELMMTETDGPWPFEGPFEGKQTRPWMVRYVVGAIAELKGMPQEQAKQQLRQNAADFYGI</sequence>
<comment type="caution">
    <text evidence="5">The sequence shown here is derived from an EMBL/GenBank/DDBJ whole genome shotgun (WGS) entry which is preliminary data.</text>
</comment>
<keyword evidence="3" id="KW-0378">Hydrolase</keyword>
<evidence type="ECO:0000256" key="3">
    <source>
        <dbReference type="ARBA" id="ARBA00022801"/>
    </source>
</evidence>
<dbReference type="GO" id="GO:0016788">
    <property type="term" value="F:hydrolase activity, acting on ester bonds"/>
    <property type="evidence" value="ECO:0007669"/>
    <property type="project" value="InterPro"/>
</dbReference>
<dbReference type="GO" id="GO:0046872">
    <property type="term" value="F:metal ion binding"/>
    <property type="evidence" value="ECO:0007669"/>
    <property type="project" value="UniProtKB-KW"/>
</dbReference>
<dbReference type="PANTHER" id="PTHR46317:SF1">
    <property type="entry name" value="HYDROLASE, TATD FAMILY"/>
    <property type="match status" value="1"/>
</dbReference>
<feature type="binding site" evidence="4">
    <location>
        <position position="165"/>
    </location>
    <ligand>
        <name>a divalent metal cation</name>
        <dbReference type="ChEBI" id="CHEBI:60240"/>
        <label>2</label>
    </ligand>
</feature>
<dbReference type="Gene3D" id="3.20.20.140">
    <property type="entry name" value="Metal-dependent hydrolases"/>
    <property type="match status" value="1"/>
</dbReference>
<feature type="binding site" evidence="4">
    <location>
        <position position="7"/>
    </location>
    <ligand>
        <name>a divalent metal cation</name>
        <dbReference type="ChEBI" id="CHEBI:60240"/>
        <label>1</label>
    </ligand>
</feature>
<evidence type="ECO:0000256" key="4">
    <source>
        <dbReference type="PIRSR" id="PIRSR005902-1"/>
    </source>
</evidence>
<evidence type="ECO:0000256" key="1">
    <source>
        <dbReference type="ARBA" id="ARBA00009275"/>
    </source>
</evidence>
<dbReference type="AlphaFoldDB" id="A0A3D9SP40"/>
<organism evidence="5 6">
    <name type="scientific">Paenibacillus taihuensis</name>
    <dbReference type="NCBI Taxonomy" id="1156355"/>
    <lineage>
        <taxon>Bacteria</taxon>
        <taxon>Bacillati</taxon>
        <taxon>Bacillota</taxon>
        <taxon>Bacilli</taxon>
        <taxon>Bacillales</taxon>
        <taxon>Paenibacillaceae</taxon>
        <taxon>Paenibacillus</taxon>
    </lineage>
</organism>
<dbReference type="SUPFAM" id="SSF51556">
    <property type="entry name" value="Metallo-dependent hydrolases"/>
    <property type="match status" value="1"/>
</dbReference>
<feature type="binding site" evidence="4">
    <location>
        <position position="9"/>
    </location>
    <ligand>
        <name>a divalent metal cation</name>
        <dbReference type="ChEBI" id="CHEBI:60240"/>
        <label>1</label>
    </ligand>
</feature>
<evidence type="ECO:0000256" key="2">
    <source>
        <dbReference type="ARBA" id="ARBA00022723"/>
    </source>
</evidence>
<keyword evidence="2 4" id="KW-0479">Metal-binding</keyword>
<name>A0A3D9SP40_9BACL</name>
<accession>A0A3D9SP40</accession>
<gene>
    <name evidence="5" type="ORF">A8990_101127</name>
</gene>
<feature type="binding site" evidence="4">
    <location>
        <position position="213"/>
    </location>
    <ligand>
        <name>a divalent metal cation</name>
        <dbReference type="ChEBI" id="CHEBI:60240"/>
        <label>1</label>
    </ligand>
</feature>
<evidence type="ECO:0000313" key="6">
    <source>
        <dbReference type="Proteomes" id="UP000256304"/>
    </source>
</evidence>
<dbReference type="InterPro" id="IPR032466">
    <property type="entry name" value="Metal_Hydrolase"/>
</dbReference>
<dbReference type="Pfam" id="PF01026">
    <property type="entry name" value="TatD_DNase"/>
    <property type="match status" value="1"/>
</dbReference>
<dbReference type="Proteomes" id="UP000256304">
    <property type="component" value="Unassembled WGS sequence"/>
</dbReference>
<feature type="binding site" evidence="4">
    <location>
        <position position="97"/>
    </location>
    <ligand>
        <name>a divalent metal cation</name>
        <dbReference type="ChEBI" id="CHEBI:60240"/>
        <label>1</label>
    </ligand>
</feature>
<feature type="binding site" evidence="4">
    <location>
        <position position="141"/>
    </location>
    <ligand>
        <name>a divalent metal cation</name>
        <dbReference type="ChEBI" id="CHEBI:60240"/>
        <label>2</label>
    </ligand>
</feature>
<keyword evidence="6" id="KW-1185">Reference proteome</keyword>
<dbReference type="InterPro" id="IPR001130">
    <property type="entry name" value="TatD-like"/>
</dbReference>
<reference evidence="5 6" key="1">
    <citation type="submission" date="2018-08" db="EMBL/GenBank/DDBJ databases">
        <title>Genomic Encyclopedia of Type Strains, Phase III (KMG-III): the genomes of soil and plant-associated and newly described type strains.</title>
        <authorList>
            <person name="Whitman W."/>
        </authorList>
    </citation>
    <scope>NUCLEOTIDE SEQUENCE [LARGE SCALE GENOMIC DNA]</scope>
    <source>
        <strain evidence="5 6">CGMCC 1.10966</strain>
    </source>
</reference>
<dbReference type="CDD" id="cd01310">
    <property type="entry name" value="TatD_DNAse"/>
    <property type="match status" value="1"/>
</dbReference>
<comment type="similarity">
    <text evidence="1">Belongs to the metallo-dependent hydrolases superfamily. TatD-type hydrolase family.</text>
</comment>
<dbReference type="RefSeq" id="WP_116187073.1">
    <property type="nucleotide sequence ID" value="NZ_QTTN01000001.1"/>
</dbReference>